<evidence type="ECO:0000256" key="1">
    <source>
        <dbReference type="SAM" id="Coils"/>
    </source>
</evidence>
<reference evidence="3" key="1">
    <citation type="submission" date="2020-10" db="EMBL/GenBank/DDBJ databases">
        <authorList>
            <person name="Kikuchi T."/>
        </authorList>
    </citation>
    <scope>NUCLEOTIDE SEQUENCE</scope>
    <source>
        <strain evidence="3">NKZ352</strain>
    </source>
</reference>
<keyword evidence="4" id="KW-1185">Reference proteome</keyword>
<accession>A0A8S1H9P3</accession>
<protein>
    <submittedName>
        <fullName evidence="3">Uncharacterized protein</fullName>
    </submittedName>
</protein>
<gene>
    <name evidence="3" type="ORF">CAUJ_LOCUS7360</name>
</gene>
<dbReference type="EMBL" id="CAJGYM010000021">
    <property type="protein sequence ID" value="CAD6191441.1"/>
    <property type="molecule type" value="Genomic_DNA"/>
</dbReference>
<feature type="coiled-coil region" evidence="1">
    <location>
        <begin position="102"/>
        <end position="180"/>
    </location>
</feature>
<organism evidence="3 4">
    <name type="scientific">Caenorhabditis auriculariae</name>
    <dbReference type="NCBI Taxonomy" id="2777116"/>
    <lineage>
        <taxon>Eukaryota</taxon>
        <taxon>Metazoa</taxon>
        <taxon>Ecdysozoa</taxon>
        <taxon>Nematoda</taxon>
        <taxon>Chromadorea</taxon>
        <taxon>Rhabditida</taxon>
        <taxon>Rhabditina</taxon>
        <taxon>Rhabditomorpha</taxon>
        <taxon>Rhabditoidea</taxon>
        <taxon>Rhabditidae</taxon>
        <taxon>Peloderinae</taxon>
        <taxon>Caenorhabditis</taxon>
    </lineage>
</organism>
<feature type="compositionally biased region" description="Basic and acidic residues" evidence="2">
    <location>
        <begin position="591"/>
        <end position="617"/>
    </location>
</feature>
<comment type="caution">
    <text evidence="3">The sequence shown here is derived from an EMBL/GenBank/DDBJ whole genome shotgun (WGS) entry which is preliminary data.</text>
</comment>
<name>A0A8S1H9P3_9PELO</name>
<feature type="compositionally biased region" description="Basic and acidic residues" evidence="2">
    <location>
        <begin position="631"/>
        <end position="641"/>
    </location>
</feature>
<feature type="compositionally biased region" description="Polar residues" evidence="2">
    <location>
        <begin position="646"/>
        <end position="664"/>
    </location>
</feature>
<feature type="region of interest" description="Disordered" evidence="2">
    <location>
        <begin position="558"/>
        <end position="700"/>
    </location>
</feature>
<dbReference type="OrthoDB" id="5824032at2759"/>
<feature type="compositionally biased region" description="Basic and acidic residues" evidence="2">
    <location>
        <begin position="382"/>
        <end position="397"/>
    </location>
</feature>
<dbReference type="Proteomes" id="UP000835052">
    <property type="component" value="Unassembled WGS sequence"/>
</dbReference>
<dbReference type="AlphaFoldDB" id="A0A8S1H9P3"/>
<keyword evidence="1" id="KW-0175">Coiled coil</keyword>
<feature type="compositionally biased region" description="Low complexity" evidence="2">
    <location>
        <begin position="398"/>
        <end position="409"/>
    </location>
</feature>
<evidence type="ECO:0000256" key="2">
    <source>
        <dbReference type="SAM" id="MobiDB-lite"/>
    </source>
</evidence>
<evidence type="ECO:0000313" key="3">
    <source>
        <dbReference type="EMBL" id="CAD6191441.1"/>
    </source>
</evidence>
<feature type="region of interest" description="Disordered" evidence="2">
    <location>
        <begin position="370"/>
        <end position="409"/>
    </location>
</feature>
<feature type="compositionally biased region" description="Polar residues" evidence="2">
    <location>
        <begin position="671"/>
        <end position="683"/>
    </location>
</feature>
<proteinExistence type="predicted"/>
<evidence type="ECO:0000313" key="4">
    <source>
        <dbReference type="Proteomes" id="UP000835052"/>
    </source>
</evidence>
<feature type="coiled-coil region" evidence="1">
    <location>
        <begin position="216"/>
        <end position="369"/>
    </location>
</feature>
<sequence>METLLTRALYRVMADSKDRERAQNLHNNVDKMDFLTAQPTIPVVQPRRPIQTRPAPTGDVQLQMRLIAQQLCGKLERKYEKRLAEMREKDRDDVEKRIFAIREEFDDRIRSQKDRLEREKERWKEQMKEHERSAENRVEMKLNEREADLELQRRDLSNRAAELELNRENFERMKGEFKRKVDGQIEKINTERQRLAVLESQFRNDQNSDAMIGHEMNLWKSRAEDLEKELGETRKKLSDALRENFRLRDEIDGQSHLKKELHTVVQKLAEEREELSRLKIENRRMGDYEDVKMENKSLKEEISKQRQRFLQSLDQALEERSSAFSEKEKRLQMVASEARNHAAVATERSRELEMERDVLRNELKSLQKLAGKSAFRNSARGSKPENSRFSRSRRELSPEQSSSSLSEGEMEILNIRQRIQNLDEIAKELDASVEHYSMYNHAPDLQHVKSFREEESKVEMYDDFCRALNGHQNTSSPQKPLKSLNEVEEPRKLRLFELPERVIETPNTDTRASSEASNRMKTWVALGDVRRASGAARIGNDGRAAEADRTAGFCEASEATRATRQAGSSHGVVREASEATGTARQAGFSHGDVREASEEIETSRRMESSRGDVRGASEDVGSSRKGVSPRGDGREEEEVKTPFKPLTSSGEVPSSDSTATQSASLEERLNSRSAARSQKQKMLNQLAEPEPTPSKKTSSA</sequence>